<dbReference type="GO" id="GO:0006145">
    <property type="term" value="P:purine nucleobase catabolic process"/>
    <property type="evidence" value="ECO:0007669"/>
    <property type="project" value="TreeGrafter"/>
</dbReference>
<keyword evidence="6" id="KW-0862">Zinc</keyword>
<dbReference type="Gene3D" id="2.30.40.10">
    <property type="entry name" value="Urease, subunit C, domain 1"/>
    <property type="match status" value="1"/>
</dbReference>
<dbReference type="Pfam" id="PF12890">
    <property type="entry name" value="DHOase"/>
    <property type="match status" value="1"/>
</dbReference>
<feature type="binding site" evidence="6">
    <location>
        <position position="310"/>
    </location>
    <ligand>
        <name>substrate</name>
    </ligand>
</feature>
<dbReference type="Gene3D" id="3.20.20.140">
    <property type="entry name" value="Metal-dependent hydrolases"/>
    <property type="match status" value="1"/>
</dbReference>
<feature type="binding site" evidence="6">
    <location>
        <position position="153"/>
    </location>
    <ligand>
        <name>Zn(2+)</name>
        <dbReference type="ChEBI" id="CHEBI:29105"/>
        <label>1</label>
    </ligand>
</feature>
<evidence type="ECO:0000259" key="7">
    <source>
        <dbReference type="Pfam" id="PF12890"/>
    </source>
</evidence>
<feature type="binding site" evidence="6">
    <location>
        <position position="306"/>
    </location>
    <ligand>
        <name>Zn(2+)</name>
        <dbReference type="ChEBI" id="CHEBI:29105"/>
        <label>1</label>
    </ligand>
</feature>
<proteinExistence type="inferred from homology"/>
<feature type="binding site" evidence="6">
    <location>
        <begin position="64"/>
        <end position="66"/>
    </location>
    <ligand>
        <name>substrate</name>
    </ligand>
</feature>
<dbReference type="NCBIfam" id="TIGR00857">
    <property type="entry name" value="pyrC_multi"/>
    <property type="match status" value="1"/>
</dbReference>
<dbReference type="HAMAP" id="MF_00220_B">
    <property type="entry name" value="PyrC_classI_B"/>
    <property type="match status" value="1"/>
</dbReference>
<dbReference type="GO" id="GO:0044205">
    <property type="term" value="P:'de novo' UMP biosynthetic process"/>
    <property type="evidence" value="ECO:0007669"/>
    <property type="project" value="UniProtKB-UniRule"/>
</dbReference>
<sequence length="423" mass="45016">MDLLIRNGRVVDPAQQIDETLDVSCSGAKILRLGKKLPVPSPRTEIIDARGLVVTPGWIDAHCHLREPGREDEESIASGAAAAASGGFTTLMAMPNTTPCIDNAALVAFVLNEGARTPVRVLPIGAITRDRAGKELTEMAEMAERGAVAFSDDGNCLADSRILRRALEYSRLAGRPLIDHPEDPALSRNGAMNEGTLSTRLGLAGIPREAEEIAVSRDIALAGLTGGPLHLAHLTTAGSVELVRQGKKKGLPVTAEVTVHHLTLTEAAVSGYDTNAKVSPPLRTAADIKALRKGLRDGTIDIIVTDHAPHSVEEKETDFQNAACGMIGLQTALPLVNELAGEIPLAVLVAGLTCNPARIFGLKECGSLQPGYRADLTIYDPESSWVLKPELILSRSRNTPFLGRRLKGRAIRTVCGSRTIFKA</sequence>
<dbReference type="Proteomes" id="UP000485484">
    <property type="component" value="Unassembled WGS sequence"/>
</dbReference>
<comment type="function">
    <text evidence="1 6">Catalyzes the reversible cyclization of carbamoyl aspartate to dihydroorotate.</text>
</comment>
<comment type="pathway">
    <text evidence="6">Pyrimidine metabolism; UMP biosynthesis via de novo pathway; (S)-dihydroorotate from bicarbonate: step 3/3.</text>
</comment>
<evidence type="ECO:0000256" key="6">
    <source>
        <dbReference type="HAMAP-Rule" id="MF_00220"/>
    </source>
</evidence>
<feature type="binding site" evidence="6">
    <location>
        <position position="96"/>
    </location>
    <ligand>
        <name>substrate</name>
    </ligand>
</feature>
<evidence type="ECO:0000256" key="5">
    <source>
        <dbReference type="ARBA" id="ARBA00022975"/>
    </source>
</evidence>
<comment type="caution">
    <text evidence="8">The sequence shown here is derived from an EMBL/GenBank/DDBJ whole genome shotgun (WGS) entry which is preliminary data.</text>
</comment>
<comment type="caution">
    <text evidence="6">Lacks conserved residue(s) required for the propagation of feature annotation.</text>
</comment>
<keyword evidence="5 6" id="KW-0665">Pyrimidine biosynthesis</keyword>
<dbReference type="InterPro" id="IPR004722">
    <property type="entry name" value="DHOase"/>
</dbReference>
<dbReference type="SUPFAM" id="SSF51338">
    <property type="entry name" value="Composite domain of metallo-dependent hydrolases"/>
    <property type="match status" value="1"/>
</dbReference>
<feature type="binding site" evidence="6">
    <location>
        <position position="233"/>
    </location>
    <ligand>
        <name>Zn(2+)</name>
        <dbReference type="ChEBI" id="CHEBI:29105"/>
        <label>2</label>
    </ligand>
</feature>
<dbReference type="EMBL" id="MWAK01000027">
    <property type="protein sequence ID" value="OPZ93373.1"/>
    <property type="molecule type" value="Genomic_DNA"/>
</dbReference>
<evidence type="ECO:0000313" key="8">
    <source>
        <dbReference type="EMBL" id="OPZ93373.1"/>
    </source>
</evidence>
<evidence type="ECO:0000256" key="3">
    <source>
        <dbReference type="ARBA" id="ARBA00022723"/>
    </source>
</evidence>
<feature type="active site" evidence="6">
    <location>
        <position position="306"/>
    </location>
</feature>
<dbReference type="GO" id="GO:0004038">
    <property type="term" value="F:allantoinase activity"/>
    <property type="evidence" value="ECO:0007669"/>
    <property type="project" value="TreeGrafter"/>
</dbReference>
<dbReference type="InterPro" id="IPR050138">
    <property type="entry name" value="DHOase/Allantoinase_Hydrolase"/>
</dbReference>
<name>A0A1V5MJF5_UNCT6</name>
<dbReference type="SUPFAM" id="SSF51556">
    <property type="entry name" value="Metallo-dependent hydrolases"/>
    <property type="match status" value="1"/>
</dbReference>
<keyword evidence="4 6" id="KW-0378">Hydrolase</keyword>
<dbReference type="PROSITE" id="PS00483">
    <property type="entry name" value="DIHYDROOROTASE_2"/>
    <property type="match status" value="1"/>
</dbReference>
<dbReference type="GO" id="GO:0004151">
    <property type="term" value="F:dihydroorotase activity"/>
    <property type="evidence" value="ECO:0007669"/>
    <property type="project" value="UniProtKB-UniRule"/>
</dbReference>
<feature type="binding site" evidence="6">
    <location>
        <position position="153"/>
    </location>
    <ligand>
        <name>Zn(2+)</name>
        <dbReference type="ChEBI" id="CHEBI:29105"/>
        <label>2</label>
    </ligand>
</feature>
<dbReference type="InterPro" id="IPR032466">
    <property type="entry name" value="Metal_Hydrolase"/>
</dbReference>
<accession>A0A1V5MJF5</accession>
<dbReference type="PANTHER" id="PTHR43668">
    <property type="entry name" value="ALLANTOINASE"/>
    <property type="match status" value="1"/>
</dbReference>
<dbReference type="CDD" id="cd01317">
    <property type="entry name" value="DHOase_IIa"/>
    <property type="match status" value="1"/>
</dbReference>
<feature type="binding site" evidence="6">
    <location>
        <position position="62"/>
    </location>
    <ligand>
        <name>Zn(2+)</name>
        <dbReference type="ChEBI" id="CHEBI:29105"/>
        <label>1</label>
    </ligand>
</feature>
<dbReference type="AlphaFoldDB" id="A0A1V5MJF5"/>
<protein>
    <recommendedName>
        <fullName evidence="6">Dihydroorotase</fullName>
        <shortName evidence="6">DHOase</shortName>
        <ecNumber evidence="6">3.5.2.3</ecNumber>
    </recommendedName>
</protein>
<evidence type="ECO:0000256" key="2">
    <source>
        <dbReference type="ARBA" id="ARBA00010286"/>
    </source>
</evidence>
<evidence type="ECO:0000256" key="1">
    <source>
        <dbReference type="ARBA" id="ARBA00002368"/>
    </source>
</evidence>
<dbReference type="InterPro" id="IPR011059">
    <property type="entry name" value="Metal-dep_hydrolase_composite"/>
</dbReference>
<keyword evidence="3 6" id="KW-0479">Metal-binding</keyword>
<gene>
    <name evidence="6 8" type="primary">pyrC</name>
    <name evidence="8" type="ORF">BWY73_00351</name>
</gene>
<evidence type="ECO:0000256" key="4">
    <source>
        <dbReference type="ARBA" id="ARBA00022801"/>
    </source>
</evidence>
<feature type="domain" description="Dihydroorotase catalytic" evidence="7">
    <location>
        <begin position="53"/>
        <end position="236"/>
    </location>
</feature>
<dbReference type="GO" id="GO:0008270">
    <property type="term" value="F:zinc ion binding"/>
    <property type="evidence" value="ECO:0007669"/>
    <property type="project" value="UniProtKB-UniRule"/>
</dbReference>
<dbReference type="PANTHER" id="PTHR43668:SF2">
    <property type="entry name" value="ALLANTOINASE"/>
    <property type="match status" value="1"/>
</dbReference>
<comment type="cofactor">
    <cofactor evidence="6">
        <name>Zn(2+)</name>
        <dbReference type="ChEBI" id="CHEBI:29105"/>
    </cofactor>
    <text evidence="6">Binds 2 Zn(2+) ions per subunit.</text>
</comment>
<dbReference type="EC" id="3.5.2.3" evidence="6"/>
<comment type="catalytic activity">
    <reaction evidence="6">
        <text>(S)-dihydroorotate + H2O = N-carbamoyl-L-aspartate + H(+)</text>
        <dbReference type="Rhea" id="RHEA:24296"/>
        <dbReference type="ChEBI" id="CHEBI:15377"/>
        <dbReference type="ChEBI" id="CHEBI:15378"/>
        <dbReference type="ChEBI" id="CHEBI:30864"/>
        <dbReference type="ChEBI" id="CHEBI:32814"/>
        <dbReference type="EC" id="3.5.2.3"/>
    </reaction>
</comment>
<reference evidence="8" key="1">
    <citation type="submission" date="2017-02" db="EMBL/GenBank/DDBJ databases">
        <title>Delving into the versatile metabolic prowess of the omnipresent phylum Bacteroidetes.</title>
        <authorList>
            <person name="Nobu M.K."/>
            <person name="Mei R."/>
            <person name="Narihiro T."/>
            <person name="Kuroda K."/>
            <person name="Liu W.-T."/>
        </authorList>
    </citation>
    <scope>NUCLEOTIDE SEQUENCE</scope>
    <source>
        <strain evidence="8">ADurb.Bin417</strain>
    </source>
</reference>
<dbReference type="InterPro" id="IPR024403">
    <property type="entry name" value="DHOase_cat"/>
</dbReference>
<comment type="similarity">
    <text evidence="2 6">Belongs to the metallo-dependent hydrolases superfamily. DHOase family. Class I DHOase subfamily.</text>
</comment>
<feature type="binding site" evidence="6">
    <location>
        <position position="64"/>
    </location>
    <ligand>
        <name>Zn(2+)</name>
        <dbReference type="ChEBI" id="CHEBI:29105"/>
        <label>1</label>
    </ligand>
</feature>
<dbReference type="InterPro" id="IPR002195">
    <property type="entry name" value="Dihydroorotase_CS"/>
</dbReference>
<organism evidence="8">
    <name type="scientific">candidate division TA06 bacterium ADurb.Bin417</name>
    <dbReference type="NCBI Taxonomy" id="1852828"/>
    <lineage>
        <taxon>Bacteria</taxon>
        <taxon>Bacteria division TA06</taxon>
    </lineage>
</organism>
<feature type="binding site" evidence="6">
    <location>
        <position position="180"/>
    </location>
    <ligand>
        <name>Zn(2+)</name>
        <dbReference type="ChEBI" id="CHEBI:29105"/>
        <label>2</label>
    </ligand>
</feature>
<dbReference type="GO" id="GO:0005737">
    <property type="term" value="C:cytoplasm"/>
    <property type="evidence" value="ECO:0007669"/>
    <property type="project" value="TreeGrafter"/>
</dbReference>
<dbReference type="UniPathway" id="UPA00070">
    <property type="reaction ID" value="UER00117"/>
</dbReference>